<dbReference type="CDD" id="cd00082">
    <property type="entry name" value="HisKA"/>
    <property type="match status" value="1"/>
</dbReference>
<keyword evidence="5" id="KW-0472">Membrane</keyword>
<dbReference type="GO" id="GO:0000155">
    <property type="term" value="F:phosphorelay sensor kinase activity"/>
    <property type="evidence" value="ECO:0007669"/>
    <property type="project" value="InterPro"/>
</dbReference>
<dbReference type="InterPro" id="IPR003661">
    <property type="entry name" value="HisK_dim/P_dom"/>
</dbReference>
<dbReference type="PANTHER" id="PTHR43065:SF42">
    <property type="entry name" value="TWO-COMPONENT SENSOR PPRA"/>
    <property type="match status" value="1"/>
</dbReference>
<proteinExistence type="predicted"/>
<feature type="transmembrane region" description="Helical" evidence="5">
    <location>
        <begin position="88"/>
        <end position="108"/>
    </location>
</feature>
<comment type="catalytic activity">
    <reaction evidence="1">
        <text>ATP + protein L-histidine = ADP + protein N-phospho-L-histidine.</text>
        <dbReference type="EC" id="2.7.13.3"/>
    </reaction>
</comment>
<dbReference type="InterPro" id="IPR004358">
    <property type="entry name" value="Sig_transdc_His_kin-like_C"/>
</dbReference>
<dbReference type="Proteomes" id="UP000653797">
    <property type="component" value="Unassembled WGS sequence"/>
</dbReference>
<keyword evidence="3" id="KW-0597">Phosphoprotein</keyword>
<gene>
    <name evidence="7" type="ORF">IC230_03465</name>
</gene>
<evidence type="ECO:0000256" key="3">
    <source>
        <dbReference type="ARBA" id="ARBA00022553"/>
    </source>
</evidence>
<evidence type="ECO:0000259" key="6">
    <source>
        <dbReference type="PROSITE" id="PS50109"/>
    </source>
</evidence>
<keyword evidence="7" id="KW-0808">Transferase</keyword>
<dbReference type="Pfam" id="PF02518">
    <property type="entry name" value="HATPase_c"/>
    <property type="match status" value="1"/>
</dbReference>
<evidence type="ECO:0000256" key="2">
    <source>
        <dbReference type="ARBA" id="ARBA00012438"/>
    </source>
</evidence>
<dbReference type="EC" id="2.7.13.3" evidence="2"/>
<dbReference type="InterPro" id="IPR003594">
    <property type="entry name" value="HATPase_dom"/>
</dbReference>
<dbReference type="RefSeq" id="WP_191037559.1">
    <property type="nucleotide sequence ID" value="NZ_JACXAA010000001.1"/>
</dbReference>
<keyword evidence="8" id="KW-1185">Reference proteome</keyword>
<feature type="transmembrane region" description="Helical" evidence="5">
    <location>
        <begin position="6"/>
        <end position="22"/>
    </location>
</feature>
<keyword evidence="5" id="KW-1133">Transmembrane helix</keyword>
<dbReference type="InterPro" id="IPR036097">
    <property type="entry name" value="HisK_dim/P_sf"/>
</dbReference>
<dbReference type="SUPFAM" id="SSF47384">
    <property type="entry name" value="Homodimeric domain of signal transducing histidine kinase"/>
    <property type="match status" value="1"/>
</dbReference>
<dbReference type="PROSITE" id="PS50109">
    <property type="entry name" value="HIS_KIN"/>
    <property type="match status" value="1"/>
</dbReference>
<feature type="coiled-coil region" evidence="4">
    <location>
        <begin position="138"/>
        <end position="204"/>
    </location>
</feature>
<feature type="transmembrane region" description="Helical" evidence="5">
    <location>
        <begin position="120"/>
        <end position="138"/>
    </location>
</feature>
<dbReference type="Gene3D" id="3.30.565.10">
    <property type="entry name" value="Histidine kinase-like ATPase, C-terminal domain"/>
    <property type="match status" value="1"/>
</dbReference>
<sequence length="455" mass="51193">MNWSDGSSYIAIGIAIAVINYIRKFLDTPKQLPAWDVYLSKVWVLGLVLMTIGEVLPKPWLTWFWLIIFGAVAYTVRQLYHIRPARTLLLAIAPYTILVVIRDVLRFISPDFYKSTKVYFEAGSTFSFFWLITFMLIANNQKKAFAKVQQEREEEAEQRRIIEGKKNELEYLVAERTAEITRQKEELEQTLTELKATQNQLIHSEKMASLGELTAGIAHEIQNPLNFVNNFSEVSIELIDELSEEQTKADRDTELEAELLTDLKQNLQKISHHGGRAASIVKGMLQHSRSNTGQREPTDINALCDEYLRLAYHGLRAKDKTFNATFQTDFDTSLGKISVVPQELGRVLLNLFTNAFYAVQQRQKQGVSGYQPTVSASTRCIDSQVVITVADNGTGIPEAVKQKIFQPFFTTKPTGEGTGLGLSMAYDIVTKGHNGTLAVESKEGEGTKFILTIPA</sequence>
<name>A0A927AY66_9BACT</name>
<dbReference type="InterPro" id="IPR036890">
    <property type="entry name" value="HATPase_C_sf"/>
</dbReference>
<evidence type="ECO:0000256" key="4">
    <source>
        <dbReference type="SAM" id="Coils"/>
    </source>
</evidence>
<dbReference type="SMART" id="SM00388">
    <property type="entry name" value="HisKA"/>
    <property type="match status" value="1"/>
</dbReference>
<dbReference type="PANTHER" id="PTHR43065">
    <property type="entry name" value="SENSOR HISTIDINE KINASE"/>
    <property type="match status" value="1"/>
</dbReference>
<protein>
    <recommendedName>
        <fullName evidence="2">histidine kinase</fullName>
        <ecNumber evidence="2">2.7.13.3</ecNumber>
    </recommendedName>
</protein>
<keyword evidence="7" id="KW-0418">Kinase</keyword>
<evidence type="ECO:0000313" key="7">
    <source>
        <dbReference type="EMBL" id="MBD2751936.1"/>
    </source>
</evidence>
<dbReference type="SUPFAM" id="SSF55874">
    <property type="entry name" value="ATPase domain of HSP90 chaperone/DNA topoisomerase II/histidine kinase"/>
    <property type="match status" value="1"/>
</dbReference>
<accession>A0A927AY66</accession>
<dbReference type="PRINTS" id="PR00344">
    <property type="entry name" value="BCTRLSENSOR"/>
</dbReference>
<comment type="caution">
    <text evidence="7">The sequence shown here is derived from an EMBL/GenBank/DDBJ whole genome shotgun (WGS) entry which is preliminary data.</text>
</comment>
<feature type="domain" description="Histidine kinase" evidence="6">
    <location>
        <begin position="216"/>
        <end position="455"/>
    </location>
</feature>
<dbReference type="SMART" id="SM00387">
    <property type="entry name" value="HATPase_c"/>
    <property type="match status" value="1"/>
</dbReference>
<evidence type="ECO:0000313" key="8">
    <source>
        <dbReference type="Proteomes" id="UP000653797"/>
    </source>
</evidence>
<dbReference type="EMBL" id="JACXAA010000001">
    <property type="protein sequence ID" value="MBD2751936.1"/>
    <property type="molecule type" value="Genomic_DNA"/>
</dbReference>
<feature type="transmembrane region" description="Helical" evidence="5">
    <location>
        <begin position="34"/>
        <end position="53"/>
    </location>
</feature>
<keyword evidence="5" id="KW-0812">Transmembrane</keyword>
<feature type="transmembrane region" description="Helical" evidence="5">
    <location>
        <begin position="59"/>
        <end position="76"/>
    </location>
</feature>
<organism evidence="7 8">
    <name type="scientific">Spirosoma validum</name>
    <dbReference type="NCBI Taxonomy" id="2771355"/>
    <lineage>
        <taxon>Bacteria</taxon>
        <taxon>Pseudomonadati</taxon>
        <taxon>Bacteroidota</taxon>
        <taxon>Cytophagia</taxon>
        <taxon>Cytophagales</taxon>
        <taxon>Cytophagaceae</taxon>
        <taxon>Spirosoma</taxon>
    </lineage>
</organism>
<evidence type="ECO:0000256" key="5">
    <source>
        <dbReference type="SAM" id="Phobius"/>
    </source>
</evidence>
<reference evidence="7" key="1">
    <citation type="submission" date="2020-09" db="EMBL/GenBank/DDBJ databases">
        <authorList>
            <person name="Kim M.K."/>
        </authorList>
    </citation>
    <scope>NUCLEOTIDE SEQUENCE</scope>
    <source>
        <strain evidence="7">BT704</strain>
    </source>
</reference>
<keyword evidence="4" id="KW-0175">Coiled coil</keyword>
<dbReference type="AlphaFoldDB" id="A0A927AY66"/>
<dbReference type="Gene3D" id="1.10.287.130">
    <property type="match status" value="1"/>
</dbReference>
<dbReference type="InterPro" id="IPR005467">
    <property type="entry name" value="His_kinase_dom"/>
</dbReference>
<dbReference type="Pfam" id="PF00512">
    <property type="entry name" value="HisKA"/>
    <property type="match status" value="1"/>
</dbReference>
<evidence type="ECO:0000256" key="1">
    <source>
        <dbReference type="ARBA" id="ARBA00000085"/>
    </source>
</evidence>